<protein>
    <submittedName>
        <fullName evidence="2">Uncharacterized protein</fullName>
    </submittedName>
</protein>
<reference evidence="2 3" key="1">
    <citation type="submission" date="2015-01" db="EMBL/GenBank/DDBJ databases">
        <title>Evolution of Trichinella species and genotypes.</title>
        <authorList>
            <person name="Korhonen P.K."/>
            <person name="Edoardo P."/>
            <person name="Giuseppe L.R."/>
            <person name="Gasser R.B."/>
        </authorList>
    </citation>
    <scope>NUCLEOTIDE SEQUENCE [LARGE SCALE GENOMIC DNA]</scope>
    <source>
        <strain evidence="2">ISS417</strain>
    </source>
</reference>
<feature type="region of interest" description="Disordered" evidence="1">
    <location>
        <begin position="61"/>
        <end position="94"/>
    </location>
</feature>
<dbReference type="Proteomes" id="UP000055048">
    <property type="component" value="Unassembled WGS sequence"/>
</dbReference>
<dbReference type="AlphaFoldDB" id="A0A0V0UGJ8"/>
<dbReference type="OrthoDB" id="10392795at2759"/>
<gene>
    <name evidence="2" type="ORF">T05_8098</name>
</gene>
<evidence type="ECO:0000313" key="2">
    <source>
        <dbReference type="EMBL" id="KRX50322.1"/>
    </source>
</evidence>
<organism evidence="2 3">
    <name type="scientific">Trichinella murrelli</name>
    <dbReference type="NCBI Taxonomy" id="144512"/>
    <lineage>
        <taxon>Eukaryota</taxon>
        <taxon>Metazoa</taxon>
        <taxon>Ecdysozoa</taxon>
        <taxon>Nematoda</taxon>
        <taxon>Enoplea</taxon>
        <taxon>Dorylaimia</taxon>
        <taxon>Trichinellida</taxon>
        <taxon>Trichinellidae</taxon>
        <taxon>Trichinella</taxon>
    </lineage>
</organism>
<comment type="caution">
    <text evidence="2">The sequence shown here is derived from an EMBL/GenBank/DDBJ whole genome shotgun (WGS) entry which is preliminary data.</text>
</comment>
<accession>A0A0V0UGJ8</accession>
<evidence type="ECO:0000256" key="1">
    <source>
        <dbReference type="SAM" id="MobiDB-lite"/>
    </source>
</evidence>
<proteinExistence type="predicted"/>
<sequence length="94" mass="10544">MLICWRTVAEVDAQIVKPMANRHRWYYVVEDVGALYKLTQTSYGFSNLITIHNIVEKLGGSWRSGGDQRAGRRGNGDWMMNGTDKPGRKAGNGD</sequence>
<dbReference type="EMBL" id="JYDJ01000007">
    <property type="protein sequence ID" value="KRX50322.1"/>
    <property type="molecule type" value="Genomic_DNA"/>
</dbReference>
<name>A0A0V0UGJ8_9BILA</name>
<evidence type="ECO:0000313" key="3">
    <source>
        <dbReference type="Proteomes" id="UP000055048"/>
    </source>
</evidence>
<keyword evidence="3" id="KW-1185">Reference proteome</keyword>